<feature type="domain" description="Cupin type-2" evidence="2">
    <location>
        <begin position="52"/>
        <end position="119"/>
    </location>
</feature>
<evidence type="ECO:0000313" key="3">
    <source>
        <dbReference type="EMBL" id="SUZ56402.1"/>
    </source>
</evidence>
<dbReference type="AlphaFoldDB" id="A0A381NP51"/>
<dbReference type="Gene3D" id="2.60.120.10">
    <property type="entry name" value="Jelly Rolls"/>
    <property type="match status" value="1"/>
</dbReference>
<gene>
    <name evidence="3" type="ORF">METZ01_LOCUS9256</name>
</gene>
<protein>
    <recommendedName>
        <fullName evidence="2">Cupin type-2 domain-containing protein</fullName>
    </recommendedName>
</protein>
<dbReference type="InterPro" id="IPR013096">
    <property type="entry name" value="Cupin_2"/>
</dbReference>
<name>A0A381NP51_9ZZZZ</name>
<dbReference type="Pfam" id="PF07883">
    <property type="entry name" value="Cupin_2"/>
    <property type="match status" value="1"/>
</dbReference>
<dbReference type="PANTHER" id="PTHR35848:SF6">
    <property type="entry name" value="CUPIN TYPE-2 DOMAIN-CONTAINING PROTEIN"/>
    <property type="match status" value="1"/>
</dbReference>
<sequence>MADIFIEHLNDKSWQRSSAERVKKGANPNLSWRHLVDAAQHDSHTLSLGCLNIPVGEHLPLHSHAPQEIYFVLQGQGLLLLKNEDTRLIEQNNAVYIPENALHGVRNTGDVDLKLLWVFPTDSWNDVAYDFNK</sequence>
<proteinExistence type="predicted"/>
<dbReference type="InterPro" id="IPR014710">
    <property type="entry name" value="RmlC-like_jellyroll"/>
</dbReference>
<dbReference type="SUPFAM" id="SSF51182">
    <property type="entry name" value="RmlC-like cupins"/>
    <property type="match status" value="1"/>
</dbReference>
<dbReference type="PANTHER" id="PTHR35848">
    <property type="entry name" value="OXALATE-BINDING PROTEIN"/>
    <property type="match status" value="1"/>
</dbReference>
<organism evidence="3">
    <name type="scientific">marine metagenome</name>
    <dbReference type="NCBI Taxonomy" id="408172"/>
    <lineage>
        <taxon>unclassified sequences</taxon>
        <taxon>metagenomes</taxon>
        <taxon>ecological metagenomes</taxon>
    </lineage>
</organism>
<accession>A0A381NP51</accession>
<dbReference type="EMBL" id="UINC01000499">
    <property type="protein sequence ID" value="SUZ56402.1"/>
    <property type="molecule type" value="Genomic_DNA"/>
</dbReference>
<evidence type="ECO:0000259" key="2">
    <source>
        <dbReference type="Pfam" id="PF07883"/>
    </source>
</evidence>
<evidence type="ECO:0000256" key="1">
    <source>
        <dbReference type="ARBA" id="ARBA00022723"/>
    </source>
</evidence>
<dbReference type="InterPro" id="IPR011051">
    <property type="entry name" value="RmlC_Cupin_sf"/>
</dbReference>
<dbReference type="InterPro" id="IPR051610">
    <property type="entry name" value="GPI/OXD"/>
</dbReference>
<keyword evidence="1" id="KW-0479">Metal-binding</keyword>
<dbReference type="GO" id="GO:0046872">
    <property type="term" value="F:metal ion binding"/>
    <property type="evidence" value="ECO:0007669"/>
    <property type="project" value="UniProtKB-KW"/>
</dbReference>
<reference evidence="3" key="1">
    <citation type="submission" date="2018-05" db="EMBL/GenBank/DDBJ databases">
        <authorList>
            <person name="Lanie J.A."/>
            <person name="Ng W.-L."/>
            <person name="Kazmierczak K.M."/>
            <person name="Andrzejewski T.M."/>
            <person name="Davidsen T.M."/>
            <person name="Wayne K.J."/>
            <person name="Tettelin H."/>
            <person name="Glass J.I."/>
            <person name="Rusch D."/>
            <person name="Podicherti R."/>
            <person name="Tsui H.-C.T."/>
            <person name="Winkler M.E."/>
        </authorList>
    </citation>
    <scope>NUCLEOTIDE SEQUENCE</scope>
</reference>